<dbReference type="EC" id="2.3.2.27" evidence="3"/>
<dbReference type="InterPro" id="IPR004331">
    <property type="entry name" value="SPX_dom"/>
</dbReference>
<dbReference type="OMA" id="FRKYFLM"/>
<evidence type="ECO:0000256" key="3">
    <source>
        <dbReference type="ARBA" id="ARBA00012483"/>
    </source>
</evidence>
<evidence type="ECO:0000256" key="5">
    <source>
        <dbReference type="ARBA" id="ARBA00022723"/>
    </source>
</evidence>
<feature type="domain" description="SPX" evidence="11">
    <location>
        <begin position="3"/>
        <end position="173"/>
    </location>
</feature>
<evidence type="ECO:0000256" key="2">
    <source>
        <dbReference type="ARBA" id="ARBA00004906"/>
    </source>
</evidence>
<accession>A0AA38C0I7</accession>
<dbReference type="AlphaFoldDB" id="A0AA38C0I7"/>
<evidence type="ECO:0000256" key="8">
    <source>
        <dbReference type="ARBA" id="ARBA00022833"/>
    </source>
</evidence>
<dbReference type="PANTHER" id="PTHR46764:SF1">
    <property type="entry name" value="E3 UBIQUITIN-PROTEIN LIGASE NLA"/>
    <property type="match status" value="1"/>
</dbReference>
<dbReference type="InterPro" id="IPR033326">
    <property type="entry name" value="BAH1"/>
</dbReference>
<dbReference type="SMART" id="SM00184">
    <property type="entry name" value="RING"/>
    <property type="match status" value="1"/>
</dbReference>
<evidence type="ECO:0000256" key="7">
    <source>
        <dbReference type="ARBA" id="ARBA00022786"/>
    </source>
</evidence>
<gene>
    <name evidence="12" type="ORF">KI387_043523</name>
</gene>
<dbReference type="EMBL" id="JAHRHJ020003713">
    <property type="protein sequence ID" value="KAH9291287.1"/>
    <property type="molecule type" value="Genomic_DNA"/>
</dbReference>
<dbReference type="Gene3D" id="3.30.40.10">
    <property type="entry name" value="Zinc/RING finger domain, C3HC4 (zinc finger)"/>
    <property type="match status" value="1"/>
</dbReference>
<dbReference type="Proteomes" id="UP000824469">
    <property type="component" value="Unassembled WGS sequence"/>
</dbReference>
<keyword evidence="13" id="KW-1185">Reference proteome</keyword>
<proteinExistence type="predicted"/>
<keyword evidence="5" id="KW-0479">Metal-binding</keyword>
<sequence length="316" mass="35836">ADMKFCKRYREFMQGRQDRLPGVSFKKFKKVLKRCTVKYHNQGSKLSIVSDRASSSGDLDTDDNREGDSMVISYHTCCPVCDQIFFPSLLVEMDAVVCCFNARAKQLLELHLASGFQKYLKWMTSKLAGNELATIQQGTDLVSYASINALAICKIFKKYDKIHFSKQGREFRTRAQTMQMEILQSPWLNELIAFHMNLMNDNNNTASVSGDWSLTFDCGKPSLSCTLLDSRKLDIDLTCSICLETLFDPISLKCGHIFCYSCACAAASVTIIEGLESADLMSKCPLCRQRLQSERVERLQQAKKHWEDQCRAIMGL</sequence>
<keyword evidence="8" id="KW-0862">Zinc</keyword>
<name>A0AA38C0I7_TAXCH</name>
<evidence type="ECO:0000313" key="12">
    <source>
        <dbReference type="EMBL" id="KAH9291287.1"/>
    </source>
</evidence>
<dbReference type="PROSITE" id="PS00518">
    <property type="entry name" value="ZF_RING_1"/>
    <property type="match status" value="1"/>
</dbReference>
<evidence type="ECO:0000256" key="1">
    <source>
        <dbReference type="ARBA" id="ARBA00000900"/>
    </source>
</evidence>
<evidence type="ECO:0000259" key="10">
    <source>
        <dbReference type="PROSITE" id="PS50089"/>
    </source>
</evidence>
<dbReference type="PROSITE" id="PS51382">
    <property type="entry name" value="SPX"/>
    <property type="match status" value="1"/>
</dbReference>
<protein>
    <recommendedName>
        <fullName evidence="3">RING-type E3 ubiquitin transferase</fullName>
        <ecNumber evidence="3">2.3.2.27</ecNumber>
    </recommendedName>
</protein>
<evidence type="ECO:0000313" key="13">
    <source>
        <dbReference type="Proteomes" id="UP000824469"/>
    </source>
</evidence>
<comment type="pathway">
    <text evidence="2">Protein modification; protein ubiquitination.</text>
</comment>
<dbReference type="SUPFAM" id="SSF57850">
    <property type="entry name" value="RING/U-box"/>
    <property type="match status" value="1"/>
</dbReference>
<evidence type="ECO:0000256" key="6">
    <source>
        <dbReference type="ARBA" id="ARBA00022771"/>
    </source>
</evidence>
<feature type="non-terminal residue" evidence="12">
    <location>
        <position position="316"/>
    </location>
</feature>
<evidence type="ECO:0000256" key="9">
    <source>
        <dbReference type="PROSITE-ProRule" id="PRU00175"/>
    </source>
</evidence>
<comment type="caution">
    <text evidence="12">The sequence shown here is derived from an EMBL/GenBank/DDBJ whole genome shotgun (WGS) entry which is preliminary data.</text>
</comment>
<dbReference type="InterPro" id="IPR027370">
    <property type="entry name" value="Znf-RING_euk"/>
</dbReference>
<dbReference type="InterPro" id="IPR017907">
    <property type="entry name" value="Znf_RING_CS"/>
</dbReference>
<dbReference type="PANTHER" id="PTHR46764">
    <property type="entry name" value="E3 UBIQUITIN-PROTEIN LIGASE BAH1"/>
    <property type="match status" value="1"/>
</dbReference>
<feature type="domain" description="RING-type" evidence="10">
    <location>
        <begin position="239"/>
        <end position="288"/>
    </location>
</feature>
<evidence type="ECO:0000259" key="11">
    <source>
        <dbReference type="PROSITE" id="PS51382"/>
    </source>
</evidence>
<dbReference type="Pfam" id="PF13445">
    <property type="entry name" value="zf-RING_UBOX"/>
    <property type="match status" value="1"/>
</dbReference>
<organism evidence="12 13">
    <name type="scientific">Taxus chinensis</name>
    <name type="common">Chinese yew</name>
    <name type="synonym">Taxus wallichiana var. chinensis</name>
    <dbReference type="NCBI Taxonomy" id="29808"/>
    <lineage>
        <taxon>Eukaryota</taxon>
        <taxon>Viridiplantae</taxon>
        <taxon>Streptophyta</taxon>
        <taxon>Embryophyta</taxon>
        <taxon>Tracheophyta</taxon>
        <taxon>Spermatophyta</taxon>
        <taxon>Pinopsida</taxon>
        <taxon>Pinidae</taxon>
        <taxon>Conifers II</taxon>
        <taxon>Cupressales</taxon>
        <taxon>Taxaceae</taxon>
        <taxon>Taxus</taxon>
    </lineage>
</organism>
<keyword evidence="4" id="KW-0808">Transferase</keyword>
<evidence type="ECO:0000256" key="4">
    <source>
        <dbReference type="ARBA" id="ARBA00022679"/>
    </source>
</evidence>
<comment type="catalytic activity">
    <reaction evidence="1">
        <text>S-ubiquitinyl-[E2 ubiquitin-conjugating enzyme]-L-cysteine + [acceptor protein]-L-lysine = [E2 ubiquitin-conjugating enzyme]-L-cysteine + N(6)-ubiquitinyl-[acceptor protein]-L-lysine.</text>
        <dbReference type="EC" id="2.3.2.27"/>
    </reaction>
</comment>
<keyword evidence="7" id="KW-0833">Ubl conjugation pathway</keyword>
<keyword evidence="6 9" id="KW-0863">Zinc-finger</keyword>
<dbReference type="InterPro" id="IPR001841">
    <property type="entry name" value="Znf_RING"/>
</dbReference>
<dbReference type="GO" id="GO:0008270">
    <property type="term" value="F:zinc ion binding"/>
    <property type="evidence" value="ECO:0007669"/>
    <property type="project" value="UniProtKB-KW"/>
</dbReference>
<dbReference type="PROSITE" id="PS50089">
    <property type="entry name" value="ZF_RING_2"/>
    <property type="match status" value="1"/>
</dbReference>
<reference evidence="12 13" key="1">
    <citation type="journal article" date="2021" name="Nat. Plants">
        <title>The Taxus genome provides insights into paclitaxel biosynthesis.</title>
        <authorList>
            <person name="Xiong X."/>
            <person name="Gou J."/>
            <person name="Liao Q."/>
            <person name="Li Y."/>
            <person name="Zhou Q."/>
            <person name="Bi G."/>
            <person name="Li C."/>
            <person name="Du R."/>
            <person name="Wang X."/>
            <person name="Sun T."/>
            <person name="Guo L."/>
            <person name="Liang H."/>
            <person name="Lu P."/>
            <person name="Wu Y."/>
            <person name="Zhang Z."/>
            <person name="Ro D.K."/>
            <person name="Shang Y."/>
            <person name="Huang S."/>
            <person name="Yan J."/>
        </authorList>
    </citation>
    <scope>NUCLEOTIDE SEQUENCE [LARGE SCALE GENOMIC DNA]</scope>
    <source>
        <strain evidence="12">Ta-2019</strain>
    </source>
</reference>
<dbReference type="InterPro" id="IPR013083">
    <property type="entry name" value="Znf_RING/FYVE/PHD"/>
</dbReference>
<dbReference type="GO" id="GO:0061630">
    <property type="term" value="F:ubiquitin protein ligase activity"/>
    <property type="evidence" value="ECO:0007669"/>
    <property type="project" value="UniProtKB-EC"/>
</dbReference>